<reference evidence="10" key="1">
    <citation type="journal article" date="2020" name="Nature">
        <title>Giant virus diversity and host interactions through global metagenomics.</title>
        <authorList>
            <person name="Schulz F."/>
            <person name="Roux S."/>
            <person name="Paez-Espino D."/>
            <person name="Jungbluth S."/>
            <person name="Walsh D.A."/>
            <person name="Denef V.J."/>
            <person name="McMahon K.D."/>
            <person name="Konstantinidis K.T."/>
            <person name="Eloe-Fadrosh E.A."/>
            <person name="Kyrpides N.C."/>
            <person name="Woyke T."/>
        </authorList>
    </citation>
    <scope>NUCLEOTIDE SEQUENCE</scope>
    <source>
        <strain evidence="10">GVMAG-M-3300021425-14</strain>
    </source>
</reference>
<evidence type="ECO:0000256" key="6">
    <source>
        <dbReference type="ARBA" id="ARBA00022755"/>
    </source>
</evidence>
<keyword evidence="6" id="KW-0658">Purine biosynthesis</keyword>
<proteinExistence type="inferred from homology"/>
<dbReference type="UniPathway" id="UPA00074">
    <property type="reaction ID" value="UER00131"/>
</dbReference>
<dbReference type="HAMAP" id="MF_00137">
    <property type="entry name" value="SAICAR_synth"/>
    <property type="match status" value="1"/>
</dbReference>
<comment type="similarity">
    <text evidence="2">In the N-terminal section; belongs to the SAICAR synthetase family.</text>
</comment>
<dbReference type="Gene3D" id="3.40.50.1970">
    <property type="match status" value="1"/>
</dbReference>
<dbReference type="Gene3D" id="3.30.200.20">
    <property type="entry name" value="Phosphorylase Kinase, domain 1"/>
    <property type="match status" value="1"/>
</dbReference>
<keyword evidence="8" id="KW-0511">Multifunctional enzyme</keyword>
<evidence type="ECO:0000256" key="5">
    <source>
        <dbReference type="ARBA" id="ARBA00022741"/>
    </source>
</evidence>
<dbReference type="Pfam" id="PF01259">
    <property type="entry name" value="SAICAR_synt"/>
    <property type="match status" value="1"/>
</dbReference>
<dbReference type="GO" id="GO:0006189">
    <property type="term" value="P:'de novo' IMP biosynthetic process"/>
    <property type="evidence" value="ECO:0007669"/>
    <property type="project" value="UniProtKB-UniPathway"/>
</dbReference>
<name>A0A6C0CP93_9ZZZZ</name>
<evidence type="ECO:0000256" key="7">
    <source>
        <dbReference type="ARBA" id="ARBA00022840"/>
    </source>
</evidence>
<feature type="domain" description="PurE" evidence="9">
    <location>
        <begin position="280"/>
        <end position="429"/>
    </location>
</feature>
<evidence type="ECO:0000256" key="8">
    <source>
        <dbReference type="ARBA" id="ARBA00023268"/>
    </source>
</evidence>
<dbReference type="PROSITE" id="PS01058">
    <property type="entry name" value="SAICAR_SYNTHETASE_2"/>
    <property type="match status" value="1"/>
</dbReference>
<dbReference type="SUPFAM" id="SSF52255">
    <property type="entry name" value="N5-CAIR mutase (phosphoribosylaminoimidazole carboxylase, PurE)"/>
    <property type="match status" value="1"/>
</dbReference>
<dbReference type="InterPro" id="IPR028923">
    <property type="entry name" value="SAICAR_synt/ADE2_N"/>
</dbReference>
<dbReference type="InterPro" id="IPR000031">
    <property type="entry name" value="PurE_dom"/>
</dbReference>
<keyword evidence="4" id="KW-0436">Ligase</keyword>
<evidence type="ECO:0000256" key="2">
    <source>
        <dbReference type="ARBA" id="ARBA00011020"/>
    </source>
</evidence>
<evidence type="ECO:0000256" key="4">
    <source>
        <dbReference type="ARBA" id="ARBA00022598"/>
    </source>
</evidence>
<dbReference type="GO" id="GO:0004639">
    <property type="term" value="F:phosphoribosylaminoimidazolesuccinocarboxamide synthase activity"/>
    <property type="evidence" value="ECO:0007669"/>
    <property type="project" value="UniProtKB-EC"/>
</dbReference>
<dbReference type="InterPro" id="IPR018236">
    <property type="entry name" value="SAICAR_synthetase_CS"/>
</dbReference>
<evidence type="ECO:0000256" key="3">
    <source>
        <dbReference type="ARBA" id="ARBA00012217"/>
    </source>
</evidence>
<dbReference type="GO" id="GO:0005737">
    <property type="term" value="C:cytoplasm"/>
    <property type="evidence" value="ECO:0007669"/>
    <property type="project" value="TreeGrafter"/>
</dbReference>
<dbReference type="SMART" id="SM01001">
    <property type="entry name" value="AIRC"/>
    <property type="match status" value="1"/>
</dbReference>
<dbReference type="PANTHER" id="PTHR43700:SF1">
    <property type="entry name" value="PHOSPHORIBOSYLAMINOIMIDAZOLE-SUCCINOCARBOXAMIDE SYNTHASE"/>
    <property type="match status" value="1"/>
</dbReference>
<accession>A0A6C0CP93</accession>
<dbReference type="InterPro" id="IPR033747">
    <property type="entry name" value="PurE_ClassI"/>
</dbReference>
<dbReference type="EC" id="6.3.2.6" evidence="3"/>
<dbReference type="EMBL" id="MN739461">
    <property type="protein sequence ID" value="QHT05932.1"/>
    <property type="molecule type" value="Genomic_DNA"/>
</dbReference>
<keyword evidence="7" id="KW-0067">ATP-binding</keyword>
<dbReference type="Gene3D" id="3.30.470.20">
    <property type="entry name" value="ATP-grasp fold, B domain"/>
    <property type="match status" value="1"/>
</dbReference>
<comment type="pathway">
    <text evidence="1">Purine metabolism; IMP biosynthesis via de novo pathway; 5-amino-1-(5-phospho-D-ribosyl)imidazole-4-carboxamide from 5-amino-1-(5-phospho-D-ribosyl)imidazole-4-carboxylate: step 1/2.</text>
</comment>
<protein>
    <recommendedName>
        <fullName evidence="3">phosphoribosylaminoimidazolesuccinocarboxamide synthase</fullName>
        <ecNumber evidence="3">6.3.2.6</ecNumber>
    </recommendedName>
</protein>
<dbReference type="CDD" id="cd01414">
    <property type="entry name" value="SAICAR_synt_Sc"/>
    <property type="match status" value="1"/>
</dbReference>
<dbReference type="AlphaFoldDB" id="A0A6C0CP93"/>
<organism evidence="10">
    <name type="scientific">viral metagenome</name>
    <dbReference type="NCBI Taxonomy" id="1070528"/>
    <lineage>
        <taxon>unclassified sequences</taxon>
        <taxon>metagenomes</taxon>
        <taxon>organismal metagenomes</taxon>
    </lineage>
</organism>
<sequence length="441" mass="49801">MEKHLIYSGKVRQLYVIDEGHVLIETSDRVSSFDRHIGIIKNKGLMLNKITKWWFEKTKHIIDNHMIMTHKNTSLVKKCKPIMLEFVVRGYITGSTNTSLWTHYEKGVRTYCGITFPNELKKNEKLKTPVITPTTKGKEDKLISKKEIVSEGILTQKECDFIYEKAMELFMFGQKVAEKAGYILVDTKYEFGKDKNGNIILIDEIHTTDSSRYWIKETYETTFNNNEEPEKLDKDCVRDWVRSVCDPYNDKIPELPDEIKKKSYNNILKFYNKLNAVVIPKVGIIMGSDSDLPTMKDAADILSFLGISYEMTIVSAHRTPKRMYNYATKAYNNGIKVIIAGAGGAAHLPGMVASLTTLPVIGVPVKSKTLSGIDSLLSIVQMPRGVPVATVSIGNSKNAGLLAARILSVDNIVIKNTLQNYHKNIEKEVEEKALALEQTNL</sequence>
<dbReference type="SUPFAM" id="SSF56104">
    <property type="entry name" value="SAICAR synthase-like"/>
    <property type="match status" value="1"/>
</dbReference>
<dbReference type="Pfam" id="PF00731">
    <property type="entry name" value="AIRC"/>
    <property type="match status" value="1"/>
</dbReference>
<dbReference type="HAMAP" id="MF_01929">
    <property type="entry name" value="PurE_classI"/>
    <property type="match status" value="1"/>
</dbReference>
<evidence type="ECO:0000313" key="10">
    <source>
        <dbReference type="EMBL" id="QHT05932.1"/>
    </source>
</evidence>
<evidence type="ECO:0000259" key="9">
    <source>
        <dbReference type="SMART" id="SM01001"/>
    </source>
</evidence>
<evidence type="ECO:0000256" key="1">
    <source>
        <dbReference type="ARBA" id="ARBA00004672"/>
    </source>
</evidence>
<dbReference type="PANTHER" id="PTHR43700">
    <property type="entry name" value="PHOSPHORIBOSYLAMINOIMIDAZOLE-SUCCINOCARBOXAMIDE SYNTHASE"/>
    <property type="match status" value="1"/>
</dbReference>
<keyword evidence="5" id="KW-0547">Nucleotide-binding</keyword>
<dbReference type="NCBIfam" id="TIGR01162">
    <property type="entry name" value="purE"/>
    <property type="match status" value="1"/>
</dbReference>
<dbReference type="GO" id="GO:0005524">
    <property type="term" value="F:ATP binding"/>
    <property type="evidence" value="ECO:0007669"/>
    <property type="project" value="UniProtKB-KW"/>
</dbReference>